<reference evidence="2 3" key="2">
    <citation type="journal article" date="2019" name="G3 (Bethesda)">
        <title>Hybrid Assembly of the Genome of the Entomopathogenic Nematode Steinernema carpocapsae Identifies the X-Chromosome.</title>
        <authorList>
            <person name="Serra L."/>
            <person name="Macchietto M."/>
            <person name="Macias-Munoz A."/>
            <person name="McGill C.J."/>
            <person name="Rodriguez I.M."/>
            <person name="Rodriguez B."/>
            <person name="Murad R."/>
            <person name="Mortazavi A."/>
        </authorList>
    </citation>
    <scope>NUCLEOTIDE SEQUENCE [LARGE SCALE GENOMIC DNA]</scope>
    <source>
        <strain evidence="2 3">ALL</strain>
    </source>
</reference>
<accession>A0A4U5MRU1</accession>
<feature type="transmembrane region" description="Helical" evidence="1">
    <location>
        <begin position="31"/>
        <end position="54"/>
    </location>
</feature>
<protein>
    <submittedName>
        <fullName evidence="2">Uncharacterized protein</fullName>
    </submittedName>
</protein>
<gene>
    <name evidence="2" type="ORF">L596_019853</name>
</gene>
<keyword evidence="1" id="KW-1133">Transmembrane helix</keyword>
<keyword evidence="1" id="KW-0472">Membrane</keyword>
<feature type="transmembrane region" description="Helical" evidence="1">
    <location>
        <begin position="116"/>
        <end position="138"/>
    </location>
</feature>
<sequence length="204" mass="23565">MVIIFLRFSLALNRFIVITDYRILAILKLKIVHIVFLVTTAVLLLGLIILAILLKDTYVISFDNATWNYRRINEIAQLETIFATGFTPVSFVIYICTGVHVFMIRSKVSASGLTEIRLLISCASGFFYEMCEVILFHYVLPNIERQATDYAICVVFWILLPAFNGVMLLWLNQSFRKRFFSRRWHSFELTSAVFVRTSSVSPRS</sequence>
<reference evidence="2 3" key="1">
    <citation type="journal article" date="2015" name="Genome Biol.">
        <title>Comparative genomics of Steinernema reveals deeply conserved gene regulatory networks.</title>
        <authorList>
            <person name="Dillman A.R."/>
            <person name="Macchietto M."/>
            <person name="Porter C.F."/>
            <person name="Rogers A."/>
            <person name="Williams B."/>
            <person name="Antoshechkin I."/>
            <person name="Lee M.M."/>
            <person name="Goodwin Z."/>
            <person name="Lu X."/>
            <person name="Lewis E.E."/>
            <person name="Goodrich-Blair H."/>
            <person name="Stock S.P."/>
            <person name="Adams B.J."/>
            <person name="Sternberg P.W."/>
            <person name="Mortazavi A."/>
        </authorList>
    </citation>
    <scope>NUCLEOTIDE SEQUENCE [LARGE SCALE GENOMIC DNA]</scope>
    <source>
        <strain evidence="2 3">ALL</strain>
    </source>
</reference>
<name>A0A4U5MRU1_STECR</name>
<organism evidence="2 3">
    <name type="scientific">Steinernema carpocapsae</name>
    <name type="common">Entomopathogenic nematode</name>
    <dbReference type="NCBI Taxonomy" id="34508"/>
    <lineage>
        <taxon>Eukaryota</taxon>
        <taxon>Metazoa</taxon>
        <taxon>Ecdysozoa</taxon>
        <taxon>Nematoda</taxon>
        <taxon>Chromadorea</taxon>
        <taxon>Rhabditida</taxon>
        <taxon>Tylenchina</taxon>
        <taxon>Panagrolaimomorpha</taxon>
        <taxon>Strongyloidoidea</taxon>
        <taxon>Steinernematidae</taxon>
        <taxon>Steinernema</taxon>
    </lineage>
</organism>
<feature type="transmembrane region" description="Helical" evidence="1">
    <location>
        <begin position="81"/>
        <end position="104"/>
    </location>
</feature>
<dbReference type="Proteomes" id="UP000298663">
    <property type="component" value="Unassembled WGS sequence"/>
</dbReference>
<evidence type="ECO:0000313" key="3">
    <source>
        <dbReference type="Proteomes" id="UP000298663"/>
    </source>
</evidence>
<dbReference type="AlphaFoldDB" id="A0A4U5MRU1"/>
<keyword evidence="1" id="KW-0812">Transmembrane</keyword>
<keyword evidence="3" id="KW-1185">Reference proteome</keyword>
<evidence type="ECO:0000313" key="2">
    <source>
        <dbReference type="EMBL" id="TKR72406.1"/>
    </source>
</evidence>
<dbReference type="EMBL" id="AZBU02000006">
    <property type="protein sequence ID" value="TKR72406.1"/>
    <property type="molecule type" value="Genomic_DNA"/>
</dbReference>
<feature type="transmembrane region" description="Helical" evidence="1">
    <location>
        <begin position="150"/>
        <end position="171"/>
    </location>
</feature>
<evidence type="ECO:0000256" key="1">
    <source>
        <dbReference type="SAM" id="Phobius"/>
    </source>
</evidence>
<proteinExistence type="predicted"/>
<comment type="caution">
    <text evidence="2">The sequence shown here is derived from an EMBL/GenBank/DDBJ whole genome shotgun (WGS) entry which is preliminary data.</text>
</comment>